<dbReference type="PANTHER" id="PTHR11733">
    <property type="entry name" value="ZINC METALLOPROTEASE FAMILY M13 NEPRILYSIN-RELATED"/>
    <property type="match status" value="1"/>
</dbReference>
<organism evidence="12 13">
    <name type="scientific">Nesidiocoris tenuis</name>
    <dbReference type="NCBI Taxonomy" id="355587"/>
    <lineage>
        <taxon>Eukaryota</taxon>
        <taxon>Metazoa</taxon>
        <taxon>Ecdysozoa</taxon>
        <taxon>Arthropoda</taxon>
        <taxon>Hexapoda</taxon>
        <taxon>Insecta</taxon>
        <taxon>Pterygota</taxon>
        <taxon>Neoptera</taxon>
        <taxon>Paraneoptera</taxon>
        <taxon>Hemiptera</taxon>
        <taxon>Heteroptera</taxon>
        <taxon>Panheteroptera</taxon>
        <taxon>Cimicomorpha</taxon>
        <taxon>Miridae</taxon>
        <taxon>Dicyphina</taxon>
        <taxon>Nesidiocoris</taxon>
    </lineage>
</organism>
<comment type="subcellular location">
    <subcellularLocation>
        <location evidence="2">Cell membrane</location>
        <topology evidence="2">Single-pass type II membrane protein</topology>
    </subcellularLocation>
</comment>
<evidence type="ECO:0000256" key="1">
    <source>
        <dbReference type="ARBA" id="ARBA00001947"/>
    </source>
</evidence>
<dbReference type="PROSITE" id="PS51885">
    <property type="entry name" value="NEPRILYSIN"/>
    <property type="match status" value="1"/>
</dbReference>
<reference evidence="12 13" key="1">
    <citation type="submission" date="2023-09" db="EMBL/GenBank/DDBJ databases">
        <title>Nesidiocoris tenuis whole genome shotgun sequence.</title>
        <authorList>
            <person name="Shibata T."/>
            <person name="Shimoda M."/>
            <person name="Kobayashi T."/>
            <person name="Uehara T."/>
        </authorList>
    </citation>
    <scope>NUCLEOTIDE SEQUENCE [LARGE SCALE GENOMIC DNA]</scope>
    <source>
        <strain evidence="12 13">Japan</strain>
    </source>
</reference>
<sequence>MEQSNNDHIPRTVSNDNSIWTVDGSQQQLASTNTSKSDNISLFNKLPRKRLESYLTLSLLGILLLLLTLVVMIYLVINSSVIFTKVCYSTNCVRSAANLLESMNASANPCDNFFKYACGKWKTNHAGPEPYWSNSWFIDRSAIQKRDVIQFLSKKDDDDDPQGVKDARKVFLACLDIDAQDETGIELLFELLDKIGLPRNPLNRTANATPWIEILARTKRFLSMDLFIASGVMPSIANSTLNQLVLSTVQDDEILPGWNWERRKFHSDIRKKLEAEEEQGSDATIGIWTKFGSRLISYLIEETGEAFEDSDVVKASENILYIIRNVSALEESENVTGSILNEVPIEFTLEDLQSLINNGTANGSSKLDLAQYFTTLYDSLSESEPDFAEDKLLVYKKAYFPLLSEYLETMEDGDINLYIWWNVVYTLAAHTNDDLRQLKENLVRKISFDSPSETRAGVCMQTVYSLMSQALGYFIAQRFEESRINEVYSMIYNIRDTFISYINRIKWMDQETKRASIDKLRNFKVFVGIPDWMRNRTEFEDLYSNVSLSEENHFENVMNLLDSIMISDLESLRRTNDHDVGEFDPLDINAYYEPSANTIIVPYGILQFPFYDLGLEALNYGAIGTVLGHEMTHGFDNTGRRFDKYGNVHPWWSNQSIEKYTNRTACFETEYSDFTLPNVNSSLIKIDGKLTLGENLADDGGLKFGFNAYRTYVANHGIEAKLPGLQAFTHDQLFFLSFANVWCSEFSLQALYTALEDEHSPDFARVLVVLQNSPEFSEAFKCPRGSYMNPDHKCKLWTR</sequence>
<keyword evidence="8" id="KW-0482">Metalloprotease</keyword>
<comment type="similarity">
    <text evidence="3">Belongs to the peptidase M13 family.</text>
</comment>
<evidence type="ECO:0000259" key="10">
    <source>
        <dbReference type="Pfam" id="PF01431"/>
    </source>
</evidence>
<feature type="domain" description="Peptidase M13 C-terminal" evidence="10">
    <location>
        <begin position="589"/>
        <end position="796"/>
    </location>
</feature>
<evidence type="ECO:0000256" key="9">
    <source>
        <dbReference type="SAM" id="Phobius"/>
    </source>
</evidence>
<dbReference type="InterPro" id="IPR042089">
    <property type="entry name" value="Peptidase_M13_dom_2"/>
</dbReference>
<keyword evidence="4" id="KW-0645">Protease</keyword>
<dbReference type="PRINTS" id="PR00786">
    <property type="entry name" value="NEPRILYSIN"/>
</dbReference>
<dbReference type="InterPro" id="IPR008753">
    <property type="entry name" value="Peptidase_M13_N"/>
</dbReference>
<feature type="transmembrane region" description="Helical" evidence="9">
    <location>
        <begin position="54"/>
        <end position="77"/>
    </location>
</feature>
<keyword evidence="7" id="KW-0862">Zinc</keyword>
<gene>
    <name evidence="12" type="ORF">NTJ_14191</name>
</gene>
<keyword evidence="5" id="KW-0479">Metal-binding</keyword>
<feature type="domain" description="Peptidase M13 N-terminal" evidence="11">
    <location>
        <begin position="109"/>
        <end position="530"/>
    </location>
</feature>
<dbReference type="InterPro" id="IPR018497">
    <property type="entry name" value="Peptidase_M13_C"/>
</dbReference>
<proteinExistence type="inferred from homology"/>
<dbReference type="Pfam" id="PF01431">
    <property type="entry name" value="Peptidase_M13"/>
    <property type="match status" value="1"/>
</dbReference>
<dbReference type="Pfam" id="PF05649">
    <property type="entry name" value="Peptidase_M13_N"/>
    <property type="match status" value="1"/>
</dbReference>
<evidence type="ECO:0000256" key="3">
    <source>
        <dbReference type="ARBA" id="ARBA00007357"/>
    </source>
</evidence>
<evidence type="ECO:0000256" key="6">
    <source>
        <dbReference type="ARBA" id="ARBA00022801"/>
    </source>
</evidence>
<evidence type="ECO:0000256" key="8">
    <source>
        <dbReference type="ARBA" id="ARBA00023049"/>
    </source>
</evidence>
<protein>
    <submittedName>
        <fullName evidence="12">Peptidase family M13</fullName>
    </submittedName>
</protein>
<dbReference type="PANTHER" id="PTHR11733:SF133">
    <property type="entry name" value="PHOSPHATE-REGULATING NEUTRAL ENDOPEPTIDASE PHEX"/>
    <property type="match status" value="1"/>
</dbReference>
<name>A0ABN7BC06_9HEMI</name>
<evidence type="ECO:0000256" key="5">
    <source>
        <dbReference type="ARBA" id="ARBA00022723"/>
    </source>
</evidence>
<dbReference type="Gene3D" id="1.10.1380.10">
    <property type="entry name" value="Neutral endopeptidase , domain2"/>
    <property type="match status" value="1"/>
</dbReference>
<evidence type="ECO:0000259" key="11">
    <source>
        <dbReference type="Pfam" id="PF05649"/>
    </source>
</evidence>
<evidence type="ECO:0000256" key="2">
    <source>
        <dbReference type="ARBA" id="ARBA00004401"/>
    </source>
</evidence>
<dbReference type="InterPro" id="IPR000718">
    <property type="entry name" value="Peptidase_M13"/>
</dbReference>
<dbReference type="CDD" id="cd08662">
    <property type="entry name" value="M13"/>
    <property type="match status" value="1"/>
</dbReference>
<evidence type="ECO:0000256" key="4">
    <source>
        <dbReference type="ARBA" id="ARBA00022670"/>
    </source>
</evidence>
<keyword evidence="9" id="KW-1133">Transmembrane helix</keyword>
<keyword evidence="9" id="KW-0812">Transmembrane</keyword>
<dbReference type="Proteomes" id="UP001307889">
    <property type="component" value="Chromosome 12"/>
</dbReference>
<dbReference type="SUPFAM" id="SSF55486">
    <property type="entry name" value="Metalloproteases ('zincins'), catalytic domain"/>
    <property type="match status" value="1"/>
</dbReference>
<accession>A0ABN7BC06</accession>
<comment type="cofactor">
    <cofactor evidence="1">
        <name>Zn(2+)</name>
        <dbReference type="ChEBI" id="CHEBI:29105"/>
    </cofactor>
</comment>
<keyword evidence="9" id="KW-0472">Membrane</keyword>
<evidence type="ECO:0000313" key="13">
    <source>
        <dbReference type="Proteomes" id="UP001307889"/>
    </source>
</evidence>
<keyword evidence="13" id="KW-1185">Reference proteome</keyword>
<evidence type="ECO:0000256" key="7">
    <source>
        <dbReference type="ARBA" id="ARBA00022833"/>
    </source>
</evidence>
<keyword evidence="6" id="KW-0378">Hydrolase</keyword>
<dbReference type="Gene3D" id="3.40.390.10">
    <property type="entry name" value="Collagenase (Catalytic Domain)"/>
    <property type="match status" value="1"/>
</dbReference>
<evidence type="ECO:0000313" key="12">
    <source>
        <dbReference type="EMBL" id="BET01375.1"/>
    </source>
</evidence>
<dbReference type="EMBL" id="AP028920">
    <property type="protein sequence ID" value="BET01375.1"/>
    <property type="molecule type" value="Genomic_DNA"/>
</dbReference>
<dbReference type="InterPro" id="IPR024079">
    <property type="entry name" value="MetalloPept_cat_dom_sf"/>
</dbReference>